<dbReference type="Pfam" id="PF13426">
    <property type="entry name" value="PAS_9"/>
    <property type="match status" value="1"/>
</dbReference>
<keyword evidence="5" id="KW-0547">Nucleotide-binding</keyword>
<dbReference type="InterPro" id="IPR004358">
    <property type="entry name" value="Sig_transdc_His_kin-like_C"/>
</dbReference>
<dbReference type="SMART" id="SM00387">
    <property type="entry name" value="HATPase_c"/>
    <property type="match status" value="1"/>
</dbReference>
<dbReference type="EMBL" id="SMFP01000007">
    <property type="protein sequence ID" value="TDE37547.1"/>
    <property type="molecule type" value="Genomic_DNA"/>
</dbReference>
<dbReference type="SMART" id="SM00388">
    <property type="entry name" value="HisKA"/>
    <property type="match status" value="1"/>
</dbReference>
<dbReference type="CDD" id="cd00082">
    <property type="entry name" value="HisKA"/>
    <property type="match status" value="1"/>
</dbReference>
<evidence type="ECO:0000259" key="16">
    <source>
        <dbReference type="PROSITE" id="PS50113"/>
    </source>
</evidence>
<dbReference type="Proteomes" id="UP000294662">
    <property type="component" value="Unassembled WGS sequence"/>
</dbReference>
<evidence type="ECO:0000256" key="5">
    <source>
        <dbReference type="ARBA" id="ARBA00022741"/>
    </source>
</evidence>
<keyword evidence="12" id="KW-0812">Transmembrane</keyword>
<dbReference type="GO" id="GO:0005524">
    <property type="term" value="F:ATP binding"/>
    <property type="evidence" value="ECO:0007669"/>
    <property type="project" value="UniProtKB-KW"/>
</dbReference>
<dbReference type="FunFam" id="3.30.565.10:FF:000010">
    <property type="entry name" value="Sensor histidine kinase RcsC"/>
    <property type="match status" value="1"/>
</dbReference>
<feature type="transmembrane region" description="Helical" evidence="12">
    <location>
        <begin position="93"/>
        <end position="117"/>
    </location>
</feature>
<dbReference type="InterPro" id="IPR035965">
    <property type="entry name" value="PAS-like_dom_sf"/>
</dbReference>
<dbReference type="InterPro" id="IPR036097">
    <property type="entry name" value="HisK_dim/P_sf"/>
</dbReference>
<dbReference type="SMART" id="SM00091">
    <property type="entry name" value="PAS"/>
    <property type="match status" value="1"/>
</dbReference>
<keyword evidence="18" id="KW-1185">Reference proteome</keyword>
<dbReference type="PANTHER" id="PTHR45339">
    <property type="entry name" value="HYBRID SIGNAL TRANSDUCTION HISTIDINE KINASE J"/>
    <property type="match status" value="1"/>
</dbReference>
<evidence type="ECO:0000259" key="15">
    <source>
        <dbReference type="PROSITE" id="PS50112"/>
    </source>
</evidence>
<evidence type="ECO:0000256" key="4">
    <source>
        <dbReference type="ARBA" id="ARBA00022679"/>
    </source>
</evidence>
<evidence type="ECO:0000259" key="13">
    <source>
        <dbReference type="PROSITE" id="PS50109"/>
    </source>
</evidence>
<dbReference type="PROSITE" id="PS50110">
    <property type="entry name" value="RESPONSE_REGULATORY"/>
    <property type="match status" value="1"/>
</dbReference>
<dbReference type="SUPFAM" id="SSF55874">
    <property type="entry name" value="ATPase domain of HSP90 chaperone/DNA topoisomerase II/histidine kinase"/>
    <property type="match status" value="1"/>
</dbReference>
<dbReference type="PROSITE" id="PS50109">
    <property type="entry name" value="HIS_KIN"/>
    <property type="match status" value="1"/>
</dbReference>
<feature type="transmembrane region" description="Helical" evidence="12">
    <location>
        <begin position="154"/>
        <end position="173"/>
    </location>
</feature>
<keyword evidence="8" id="KW-0902">Two-component regulatory system</keyword>
<evidence type="ECO:0000256" key="10">
    <source>
        <dbReference type="ARBA" id="ARBA00068150"/>
    </source>
</evidence>
<dbReference type="CDD" id="cd16922">
    <property type="entry name" value="HATPase_EvgS-ArcB-TorS-like"/>
    <property type="match status" value="1"/>
</dbReference>
<dbReference type="InterPro" id="IPR001789">
    <property type="entry name" value="Sig_transdc_resp-reg_receiver"/>
</dbReference>
<feature type="domain" description="Response regulatory" evidence="14">
    <location>
        <begin position="636"/>
        <end position="751"/>
    </location>
</feature>
<evidence type="ECO:0000256" key="7">
    <source>
        <dbReference type="ARBA" id="ARBA00022840"/>
    </source>
</evidence>
<evidence type="ECO:0000256" key="2">
    <source>
        <dbReference type="ARBA" id="ARBA00012438"/>
    </source>
</evidence>
<evidence type="ECO:0000256" key="3">
    <source>
        <dbReference type="ARBA" id="ARBA00022553"/>
    </source>
</evidence>
<dbReference type="InterPro" id="IPR000700">
    <property type="entry name" value="PAS-assoc_C"/>
</dbReference>
<dbReference type="Gene3D" id="3.30.450.20">
    <property type="entry name" value="PAS domain"/>
    <property type="match status" value="1"/>
</dbReference>
<dbReference type="Gene3D" id="1.10.287.130">
    <property type="match status" value="1"/>
</dbReference>
<keyword evidence="7" id="KW-0067">ATP-binding</keyword>
<evidence type="ECO:0000313" key="17">
    <source>
        <dbReference type="EMBL" id="TDE37547.1"/>
    </source>
</evidence>
<dbReference type="InterPro" id="IPR003594">
    <property type="entry name" value="HATPase_dom"/>
</dbReference>
<comment type="catalytic activity">
    <reaction evidence="1">
        <text>ATP + protein L-histidine = ADP + protein N-phospho-L-histidine.</text>
        <dbReference type="EC" id="2.7.13.3"/>
    </reaction>
</comment>
<feature type="transmembrane region" description="Helical" evidence="12">
    <location>
        <begin position="179"/>
        <end position="201"/>
    </location>
</feature>
<keyword evidence="12" id="KW-1133">Transmembrane helix</keyword>
<dbReference type="Pfam" id="PF00072">
    <property type="entry name" value="Response_reg"/>
    <property type="match status" value="1"/>
</dbReference>
<dbReference type="PROSITE" id="PS50113">
    <property type="entry name" value="PAC"/>
    <property type="match status" value="1"/>
</dbReference>
<dbReference type="SUPFAM" id="SSF52172">
    <property type="entry name" value="CheY-like"/>
    <property type="match status" value="1"/>
</dbReference>
<feature type="modified residue" description="4-aspartylphosphate" evidence="11">
    <location>
        <position position="685"/>
    </location>
</feature>
<dbReference type="InterPro" id="IPR005467">
    <property type="entry name" value="His_kinase_dom"/>
</dbReference>
<reference evidence="17 18" key="1">
    <citation type="submission" date="2019-03" db="EMBL/GenBank/DDBJ databases">
        <authorList>
            <person name="Zhang S."/>
        </authorList>
    </citation>
    <scope>NUCLEOTIDE SEQUENCE [LARGE SCALE GENOMIC DNA]</scope>
    <source>
        <strain evidence="17 18">S4J41</strain>
    </source>
</reference>
<proteinExistence type="predicted"/>
<dbReference type="PROSITE" id="PS50112">
    <property type="entry name" value="PAS"/>
    <property type="match status" value="1"/>
</dbReference>
<dbReference type="PRINTS" id="PR00344">
    <property type="entry name" value="BCTRLSENSOR"/>
</dbReference>
<dbReference type="InterPro" id="IPR003661">
    <property type="entry name" value="HisK_dim/P_dom"/>
</dbReference>
<sequence>MPNGILASCDPRAEFEARNSKSGLMRRYARGRVDNFGSRQIMTVAGGVFLWMMNGPLLGLIAMSIALIGEAVDCLYLRSVAGRLEEGEAQKRVYAISTATAGFQAVTIAICICLSWFGPVSGASPLFAIAFLTGAAINGGLVLPYHRAAGTIRLSVYAVVAFALFLLSGILHGPPDTEFSMNAAGTLMLGFMVFSFIDYVVGGFQRHRVVTRDVIEKSAELEQVNRALAARQKEAHRLSLVARNAHDSVLLLDRTGRITWVNEAFTRITGYALEEAVGQWPGDLLNAPETDPKAIAALNDSLALGVPFRGEILNRTKAGELIWIETNQVPVVDEAGHVDVIVAIERDITAAKRHQREMILARQAAEEGARAKSEFLATMSHEIRTPMNGVVGMADLLAETGLSADQRVYADTIRSSALALLTIINDVLDLSRLDARRVKLDPVDFDLKSCMQEPVRLLRPQARDKNLWLRFEYQGSGGQGSEGQEQGGARLHGDDSRLRQILINLIGNAIKFTQTGGVTVRVRSRKVVAGAADLRIEVADTGIGIPEDKQDHIFERFAQADASTTRQFGGTGLGLTISRMLIEEMGGTISLSSEPGRGSCFAVELRLPRAQGAQGAAIANARGPDKSGLALLVGKHVLVAEDAEVNRILISKYLKGLDLRLSYAHDGQQAIDQTLVEQPDIVLMDMSMPLLSGIEATRRIRAEAKKQPVIIALTANAFDTDKAACLEAGMNGFLTKPVRRAELLSGMVAQVGRLHPEPAQ</sequence>
<evidence type="ECO:0000259" key="14">
    <source>
        <dbReference type="PROSITE" id="PS50110"/>
    </source>
</evidence>
<dbReference type="EC" id="2.7.13.3" evidence="2"/>
<dbReference type="SMART" id="SM00448">
    <property type="entry name" value="REC"/>
    <property type="match status" value="1"/>
</dbReference>
<dbReference type="SUPFAM" id="SSF47384">
    <property type="entry name" value="Homodimeric domain of signal transducing histidine kinase"/>
    <property type="match status" value="1"/>
</dbReference>
<dbReference type="InterPro" id="IPR011006">
    <property type="entry name" value="CheY-like_superfamily"/>
</dbReference>
<protein>
    <recommendedName>
        <fullName evidence="10">Sensory/regulatory protein RpfC</fullName>
        <ecNumber evidence="2">2.7.13.3</ecNumber>
    </recommendedName>
</protein>
<keyword evidence="4" id="KW-0808">Transferase</keyword>
<dbReference type="Pfam" id="PF02518">
    <property type="entry name" value="HATPase_c"/>
    <property type="match status" value="1"/>
</dbReference>
<feature type="domain" description="Histidine kinase" evidence="13">
    <location>
        <begin position="378"/>
        <end position="609"/>
    </location>
</feature>
<name>A0A4R5ESA2_9RHOB</name>
<dbReference type="PANTHER" id="PTHR45339:SF1">
    <property type="entry name" value="HYBRID SIGNAL TRANSDUCTION HISTIDINE KINASE J"/>
    <property type="match status" value="1"/>
</dbReference>
<keyword evidence="6" id="KW-0418">Kinase</keyword>
<dbReference type="FunFam" id="1.10.287.130:FF:000002">
    <property type="entry name" value="Two-component osmosensing histidine kinase"/>
    <property type="match status" value="1"/>
</dbReference>
<dbReference type="CDD" id="cd17546">
    <property type="entry name" value="REC_hyHK_CKI1_RcsC-like"/>
    <property type="match status" value="1"/>
</dbReference>
<keyword evidence="12" id="KW-0472">Membrane</keyword>
<gene>
    <name evidence="17" type="ORF">E1B25_12575</name>
</gene>
<comment type="caution">
    <text evidence="17">The sequence shown here is derived from an EMBL/GenBank/DDBJ whole genome shotgun (WGS) entry which is preliminary data.</text>
</comment>
<evidence type="ECO:0000256" key="9">
    <source>
        <dbReference type="ARBA" id="ARBA00064003"/>
    </source>
</evidence>
<evidence type="ECO:0000256" key="1">
    <source>
        <dbReference type="ARBA" id="ARBA00000085"/>
    </source>
</evidence>
<dbReference type="CDD" id="cd00130">
    <property type="entry name" value="PAS"/>
    <property type="match status" value="1"/>
</dbReference>
<feature type="domain" description="PAC" evidence="16">
    <location>
        <begin position="306"/>
        <end position="360"/>
    </location>
</feature>
<feature type="domain" description="PAS" evidence="15">
    <location>
        <begin position="234"/>
        <end position="279"/>
    </location>
</feature>
<evidence type="ECO:0000256" key="12">
    <source>
        <dbReference type="SAM" id="Phobius"/>
    </source>
</evidence>
<dbReference type="InterPro" id="IPR000014">
    <property type="entry name" value="PAS"/>
</dbReference>
<dbReference type="Gene3D" id="3.40.50.2300">
    <property type="match status" value="1"/>
</dbReference>
<organism evidence="17 18">
    <name type="scientific">Antarcticimicrobium sediminis</name>
    <dbReference type="NCBI Taxonomy" id="2546227"/>
    <lineage>
        <taxon>Bacteria</taxon>
        <taxon>Pseudomonadati</taxon>
        <taxon>Pseudomonadota</taxon>
        <taxon>Alphaproteobacteria</taxon>
        <taxon>Rhodobacterales</taxon>
        <taxon>Paracoccaceae</taxon>
        <taxon>Antarcticimicrobium</taxon>
    </lineage>
</organism>
<keyword evidence="3 11" id="KW-0597">Phosphoprotein</keyword>
<dbReference type="Gene3D" id="3.30.565.10">
    <property type="entry name" value="Histidine kinase-like ATPase, C-terminal domain"/>
    <property type="match status" value="1"/>
</dbReference>
<evidence type="ECO:0000256" key="11">
    <source>
        <dbReference type="PROSITE-ProRule" id="PRU00169"/>
    </source>
</evidence>
<dbReference type="GO" id="GO:0000155">
    <property type="term" value="F:phosphorelay sensor kinase activity"/>
    <property type="evidence" value="ECO:0007669"/>
    <property type="project" value="InterPro"/>
</dbReference>
<dbReference type="SMART" id="SM00086">
    <property type="entry name" value="PAC"/>
    <property type="match status" value="1"/>
</dbReference>
<evidence type="ECO:0000256" key="8">
    <source>
        <dbReference type="ARBA" id="ARBA00023012"/>
    </source>
</evidence>
<accession>A0A4R5ESA2</accession>
<dbReference type="SUPFAM" id="SSF55785">
    <property type="entry name" value="PYP-like sensor domain (PAS domain)"/>
    <property type="match status" value="1"/>
</dbReference>
<dbReference type="Pfam" id="PF00512">
    <property type="entry name" value="HisKA"/>
    <property type="match status" value="1"/>
</dbReference>
<evidence type="ECO:0000313" key="18">
    <source>
        <dbReference type="Proteomes" id="UP000294662"/>
    </source>
</evidence>
<comment type="subunit">
    <text evidence="9">At low DSF concentrations, interacts with RpfF.</text>
</comment>
<feature type="transmembrane region" description="Helical" evidence="12">
    <location>
        <begin position="123"/>
        <end position="142"/>
    </location>
</feature>
<evidence type="ECO:0000256" key="6">
    <source>
        <dbReference type="ARBA" id="ARBA00022777"/>
    </source>
</evidence>
<dbReference type="NCBIfam" id="TIGR00229">
    <property type="entry name" value="sensory_box"/>
    <property type="match status" value="1"/>
</dbReference>
<dbReference type="RefSeq" id="WP_132829733.1">
    <property type="nucleotide sequence ID" value="NZ_SMFP01000007.1"/>
</dbReference>
<dbReference type="AlphaFoldDB" id="A0A4R5ESA2"/>
<dbReference type="OrthoDB" id="9801651at2"/>
<dbReference type="InterPro" id="IPR001610">
    <property type="entry name" value="PAC"/>
</dbReference>
<dbReference type="InterPro" id="IPR036890">
    <property type="entry name" value="HATPase_C_sf"/>
</dbReference>